<proteinExistence type="predicted"/>
<dbReference type="Proteomes" id="UP000724874">
    <property type="component" value="Unassembled WGS sequence"/>
</dbReference>
<dbReference type="CDD" id="cd03784">
    <property type="entry name" value="GT1_Gtf-like"/>
    <property type="match status" value="1"/>
</dbReference>
<protein>
    <submittedName>
        <fullName evidence="2">UDP-Glycosyltransferase/glycogen phosphorylase</fullName>
    </submittedName>
</protein>
<dbReference type="Gene3D" id="3.40.50.2000">
    <property type="entry name" value="Glycogen Phosphorylase B"/>
    <property type="match status" value="2"/>
</dbReference>
<reference evidence="2" key="1">
    <citation type="submission" date="2020-11" db="EMBL/GenBank/DDBJ databases">
        <authorList>
            <consortium name="DOE Joint Genome Institute"/>
            <person name="Ahrendt S."/>
            <person name="Riley R."/>
            <person name="Andreopoulos W."/>
            <person name="LaButti K."/>
            <person name="Pangilinan J."/>
            <person name="Ruiz-duenas F.J."/>
            <person name="Barrasa J.M."/>
            <person name="Sanchez-Garcia M."/>
            <person name="Camarero S."/>
            <person name="Miyauchi S."/>
            <person name="Serrano A."/>
            <person name="Linde D."/>
            <person name="Babiker R."/>
            <person name="Drula E."/>
            <person name="Ayuso-Fernandez I."/>
            <person name="Pacheco R."/>
            <person name="Padilla G."/>
            <person name="Ferreira P."/>
            <person name="Barriuso J."/>
            <person name="Kellner H."/>
            <person name="Castanera R."/>
            <person name="Alfaro M."/>
            <person name="Ramirez L."/>
            <person name="Pisabarro A.G."/>
            <person name="Kuo A."/>
            <person name="Tritt A."/>
            <person name="Lipzen A."/>
            <person name="He G."/>
            <person name="Yan M."/>
            <person name="Ng V."/>
            <person name="Cullen D."/>
            <person name="Martin F."/>
            <person name="Rosso M.-N."/>
            <person name="Henrissat B."/>
            <person name="Hibbett D."/>
            <person name="Martinez A.T."/>
            <person name="Grigoriev I.V."/>
        </authorList>
    </citation>
    <scope>NUCLEOTIDE SEQUENCE</scope>
    <source>
        <strain evidence="2">AH 44721</strain>
    </source>
</reference>
<dbReference type="OrthoDB" id="5835829at2759"/>
<dbReference type="AlphaFoldDB" id="A0A9P5TNM0"/>
<dbReference type="PANTHER" id="PTHR48045">
    <property type="entry name" value="UDP-GLYCOSYLTRANSFERASE 72B1"/>
    <property type="match status" value="1"/>
</dbReference>
<accession>A0A9P5TNM0</accession>
<name>A0A9P5TNM0_GYMJU</name>
<keyword evidence="3" id="KW-1185">Reference proteome</keyword>
<dbReference type="PANTHER" id="PTHR48045:SF34">
    <property type="entry name" value="ISOFLAVONE 7-O-GLUCOSYLTRANSFERASE 1-LIKE"/>
    <property type="match status" value="1"/>
</dbReference>
<dbReference type="SUPFAM" id="SSF53756">
    <property type="entry name" value="UDP-Glycosyltransferase/glycogen phosphorylase"/>
    <property type="match status" value="1"/>
</dbReference>
<dbReference type="Pfam" id="PF00201">
    <property type="entry name" value="UDPGT"/>
    <property type="match status" value="1"/>
</dbReference>
<dbReference type="EMBL" id="JADNYJ010000030">
    <property type="protein sequence ID" value="KAF8903485.1"/>
    <property type="molecule type" value="Genomic_DNA"/>
</dbReference>
<keyword evidence="1" id="KW-0808">Transferase</keyword>
<dbReference type="InterPro" id="IPR002213">
    <property type="entry name" value="UDP_glucos_trans"/>
</dbReference>
<organism evidence="2 3">
    <name type="scientific">Gymnopilus junonius</name>
    <name type="common">Spectacular rustgill mushroom</name>
    <name type="synonym">Gymnopilus spectabilis subsp. junonius</name>
    <dbReference type="NCBI Taxonomy" id="109634"/>
    <lineage>
        <taxon>Eukaryota</taxon>
        <taxon>Fungi</taxon>
        <taxon>Dikarya</taxon>
        <taxon>Basidiomycota</taxon>
        <taxon>Agaricomycotina</taxon>
        <taxon>Agaricomycetes</taxon>
        <taxon>Agaricomycetidae</taxon>
        <taxon>Agaricales</taxon>
        <taxon>Agaricineae</taxon>
        <taxon>Hymenogastraceae</taxon>
        <taxon>Gymnopilus</taxon>
    </lineage>
</organism>
<comment type="caution">
    <text evidence="2">The sequence shown here is derived from an EMBL/GenBank/DDBJ whole genome shotgun (WGS) entry which is preliminary data.</text>
</comment>
<gene>
    <name evidence="2" type="ORF">CPB84DRAFT_1774283</name>
</gene>
<sequence length="514" mass="56554">MTSTKHYVFSAFPAWGHIRSFCILGARLVKEDENAVVTIIIDSRMLDKAHDEISAELRSGQSQTALQRIRVLATYQSDTYSVDVIQIMKSLAESYGPAYQALMDSKPVTCAAKGTVFDAVAPPNVVILDFFALPQLHVTRAITGKSVPIFAWITGHASSIIRTFGPESMGGIGNLAKKIAAEAARTGATPEEIGDKVFKHTDGTIVKIPGLPAMYDYEFFPQKLPFEIPVSMVIGGCHSFLEQCDGVLITSTYHFEREALEAVKSWFSSWNKPTYVIGPLLPSGFGTIAQTPRGADDIEEFLDKAVTKHGQKSVLFISFGTFFYPASPEYVEELFEALIEKNFPFIFCYASPFAKLSDELINKATSSGLGLITKWAPQQYILSHPATGWFLSHCGHNGVMESLACGIPIIAWPFEADQPGAAAHLTENLDVAFELIEVRTGDKGLKPLRRNGRAPKGTREAVGAEIRGVTDACRGRKGEKMKYNAEDMKEKFADAWKGDGISRKELHEFIEKHV</sequence>
<dbReference type="GO" id="GO:0008194">
    <property type="term" value="F:UDP-glycosyltransferase activity"/>
    <property type="evidence" value="ECO:0007669"/>
    <property type="project" value="InterPro"/>
</dbReference>
<evidence type="ECO:0000256" key="1">
    <source>
        <dbReference type="ARBA" id="ARBA00022679"/>
    </source>
</evidence>
<evidence type="ECO:0000313" key="2">
    <source>
        <dbReference type="EMBL" id="KAF8903485.1"/>
    </source>
</evidence>
<evidence type="ECO:0000313" key="3">
    <source>
        <dbReference type="Proteomes" id="UP000724874"/>
    </source>
</evidence>